<evidence type="ECO:0000256" key="6">
    <source>
        <dbReference type="PIRNR" id="PIRNR010252"/>
    </source>
</evidence>
<keyword evidence="2 5" id="KW-0132">Cell division</keyword>
<feature type="domain" description="Cell-division protein ZapC C-terminal" evidence="7">
    <location>
        <begin position="90"/>
        <end position="166"/>
    </location>
</feature>
<dbReference type="InterPro" id="IPR048373">
    <property type="entry name" value="ZapC_N"/>
</dbReference>
<evidence type="ECO:0000256" key="3">
    <source>
        <dbReference type="ARBA" id="ARBA00023210"/>
    </source>
</evidence>
<dbReference type="InterPro" id="IPR048372">
    <property type="entry name" value="ZapC_C"/>
</dbReference>
<dbReference type="GO" id="GO:0000917">
    <property type="term" value="P:division septum assembly"/>
    <property type="evidence" value="ECO:0007669"/>
    <property type="project" value="UniProtKB-KW"/>
</dbReference>
<organism evidence="9 10">
    <name type="scientific">Aeromonas diversa CDC 2478-85</name>
    <dbReference type="NCBI Taxonomy" id="1268237"/>
    <lineage>
        <taxon>Bacteria</taxon>
        <taxon>Pseudomonadati</taxon>
        <taxon>Pseudomonadota</taxon>
        <taxon>Gammaproteobacteria</taxon>
        <taxon>Aeromonadales</taxon>
        <taxon>Aeromonadaceae</taxon>
        <taxon>Aeromonas</taxon>
    </lineage>
</organism>
<dbReference type="GO" id="GO:0043093">
    <property type="term" value="P:FtsZ-dependent cytokinesis"/>
    <property type="evidence" value="ECO:0007669"/>
    <property type="project" value="UniProtKB-UniRule"/>
</dbReference>
<dbReference type="Proteomes" id="UP000023775">
    <property type="component" value="Unassembled WGS sequence"/>
</dbReference>
<dbReference type="HAMAP" id="MF_00906">
    <property type="entry name" value="ZapC"/>
    <property type="match status" value="1"/>
</dbReference>
<comment type="similarity">
    <text evidence="5 6">Belongs to the ZapC family.</text>
</comment>
<evidence type="ECO:0000313" key="9">
    <source>
        <dbReference type="EMBL" id="ENY70982.1"/>
    </source>
</evidence>
<dbReference type="GO" id="GO:0005737">
    <property type="term" value="C:cytoplasm"/>
    <property type="evidence" value="ECO:0007669"/>
    <property type="project" value="UniProtKB-SubCell"/>
</dbReference>
<dbReference type="EMBL" id="APVG01000048">
    <property type="protein sequence ID" value="ENY70982.1"/>
    <property type="molecule type" value="Genomic_DNA"/>
</dbReference>
<comment type="caution">
    <text evidence="9">The sequence shown here is derived from an EMBL/GenBank/DDBJ whole genome shotgun (WGS) entry which is preliminary data.</text>
</comment>
<comment type="subunit">
    <text evidence="5">Interacts directly with FtsZ.</text>
</comment>
<dbReference type="PATRIC" id="fig|1268237.3.peg.3084"/>
<comment type="subcellular location">
    <subcellularLocation>
        <location evidence="5 6">Cytoplasm</location>
    </subcellularLocation>
</comment>
<dbReference type="Pfam" id="PF21083">
    <property type="entry name" value="ZapC_N"/>
    <property type="match status" value="1"/>
</dbReference>
<accession>N9V6S1</accession>
<dbReference type="eggNOG" id="ENOG502Z8AH">
    <property type="taxonomic scope" value="Bacteria"/>
</dbReference>
<evidence type="ECO:0000313" key="10">
    <source>
        <dbReference type="Proteomes" id="UP000023775"/>
    </source>
</evidence>
<keyword evidence="4 5" id="KW-0131">Cell cycle</keyword>
<dbReference type="OrthoDB" id="5765005at2"/>
<comment type="function">
    <text evidence="5 6">Contributes to the efficiency of the cell division process by stabilizing the polymeric form of the cell division protein FtsZ. Acts by promoting interactions between FtsZ protofilaments and suppressing the GTPase activity of FtsZ.</text>
</comment>
<evidence type="ECO:0000256" key="1">
    <source>
        <dbReference type="ARBA" id="ARBA00022490"/>
    </source>
</evidence>
<evidence type="ECO:0000256" key="2">
    <source>
        <dbReference type="ARBA" id="ARBA00022618"/>
    </source>
</evidence>
<keyword evidence="1 5" id="KW-0963">Cytoplasm</keyword>
<dbReference type="InterPro" id="IPR009809">
    <property type="entry name" value="ZapC"/>
</dbReference>
<name>N9V6S1_9GAMM</name>
<reference evidence="9 10" key="1">
    <citation type="journal article" date="2013" name="Genome Announc.">
        <title>Draft Genome Sequence of the Aeromonas diversa Type Strain.</title>
        <authorList>
            <person name="Farfan M."/>
            <person name="Spataro N."/>
            <person name="Sanglas A."/>
            <person name="Albarral V."/>
            <person name="Loren J.G."/>
            <person name="Bosch E."/>
            <person name="Fuste M.C."/>
        </authorList>
    </citation>
    <scope>NUCLEOTIDE SEQUENCE [LARGE SCALE GENOMIC DNA]</scope>
    <source>
        <strain evidence="9 10">2478-85</strain>
    </source>
</reference>
<dbReference type="AlphaFoldDB" id="N9V6S1"/>
<evidence type="ECO:0000256" key="5">
    <source>
        <dbReference type="HAMAP-Rule" id="MF_00906"/>
    </source>
</evidence>
<evidence type="ECO:0000259" key="7">
    <source>
        <dbReference type="Pfam" id="PF07126"/>
    </source>
</evidence>
<dbReference type="PIRSF" id="PIRSF010252">
    <property type="entry name" value="ZapC"/>
    <property type="match status" value="1"/>
</dbReference>
<evidence type="ECO:0000259" key="8">
    <source>
        <dbReference type="Pfam" id="PF21083"/>
    </source>
</evidence>
<gene>
    <name evidence="5" type="primary">zapC</name>
    <name evidence="9" type="ORF">G114_15666</name>
</gene>
<sequence>MIIAPNDHWHWHYDHQADRLMLDLSEQMLFATEYCGKQLVPAAFNHAPFCVDDAALYYHLMERTQELNWSAPHQVQLVLNAIAVTRFYKPLMPQSWFFSELAGYMPEAGELVEMVTAHASGEFLVIEAGEQASVCLCLSDDLVLTTSKSLPHFGVIKVMNNRMRRRHRQPQSYLQAG</sequence>
<keyword evidence="3 5" id="KW-0717">Septation</keyword>
<evidence type="ECO:0000256" key="4">
    <source>
        <dbReference type="ARBA" id="ARBA00023306"/>
    </source>
</evidence>
<dbReference type="RefSeq" id="WP_005358212.1">
    <property type="nucleotide sequence ID" value="NZ_APVG01000048.1"/>
</dbReference>
<feature type="domain" description="Cell-division protein ZapC N-terminal" evidence="8">
    <location>
        <begin position="3"/>
        <end position="89"/>
    </location>
</feature>
<dbReference type="Pfam" id="PF07126">
    <property type="entry name" value="ZapC_C"/>
    <property type="match status" value="1"/>
</dbReference>
<protein>
    <recommendedName>
        <fullName evidence="5 6">Cell division protein ZapC</fullName>
    </recommendedName>
</protein>
<keyword evidence="10" id="KW-1185">Reference proteome</keyword>
<proteinExistence type="inferred from homology"/>